<feature type="transmembrane region" description="Helical" evidence="2">
    <location>
        <begin position="70"/>
        <end position="92"/>
    </location>
</feature>
<dbReference type="AlphaFoldDB" id="A0A077ZUI2"/>
<dbReference type="Proteomes" id="UP000039865">
    <property type="component" value="Unassembled WGS sequence"/>
</dbReference>
<keyword evidence="4" id="KW-1185">Reference proteome</keyword>
<name>A0A077ZUI2_STYLE</name>
<keyword evidence="2" id="KW-0812">Transmembrane</keyword>
<evidence type="ECO:0000256" key="1">
    <source>
        <dbReference type="SAM" id="MobiDB-lite"/>
    </source>
</evidence>
<evidence type="ECO:0000256" key="2">
    <source>
        <dbReference type="SAM" id="Phobius"/>
    </source>
</evidence>
<sequence>MCIPFNQGPPMIRLNPKGENLKTTMTVIVIIHIILATLKMFILNPFASVGDIISCMVLWCGVQQHNFCNVLMYMIFCLFDSFQLATTIAFLIQTGAFGPNSPTASSSQVQGRSSGLNMGFIYGFTIVMFIFYVIAVYCSFQTYKEFKAIYQEQLGDMEVGRIMGTNPINYGALPYGNRQGQTTTALQQNQGVEQSNGGTGQNYRAFQGQGKRLADY</sequence>
<dbReference type="InParanoid" id="A0A077ZUI2"/>
<organism evidence="3 4">
    <name type="scientific">Stylonychia lemnae</name>
    <name type="common">Ciliate</name>
    <dbReference type="NCBI Taxonomy" id="5949"/>
    <lineage>
        <taxon>Eukaryota</taxon>
        <taxon>Sar</taxon>
        <taxon>Alveolata</taxon>
        <taxon>Ciliophora</taxon>
        <taxon>Intramacronucleata</taxon>
        <taxon>Spirotrichea</taxon>
        <taxon>Stichotrichia</taxon>
        <taxon>Sporadotrichida</taxon>
        <taxon>Oxytrichidae</taxon>
        <taxon>Stylonychinae</taxon>
        <taxon>Stylonychia</taxon>
    </lineage>
</organism>
<reference evidence="3 4" key="1">
    <citation type="submission" date="2014-06" db="EMBL/GenBank/DDBJ databases">
        <authorList>
            <person name="Swart Estienne"/>
        </authorList>
    </citation>
    <scope>NUCLEOTIDE SEQUENCE [LARGE SCALE GENOMIC DNA]</scope>
    <source>
        <strain evidence="3 4">130c</strain>
    </source>
</reference>
<feature type="region of interest" description="Disordered" evidence="1">
    <location>
        <begin position="191"/>
        <end position="216"/>
    </location>
</feature>
<accession>A0A077ZUI2</accession>
<evidence type="ECO:0000313" key="3">
    <source>
        <dbReference type="EMBL" id="CDW73532.1"/>
    </source>
</evidence>
<protein>
    <submittedName>
        <fullName evidence="3">Uncharacterized protein</fullName>
    </submittedName>
</protein>
<keyword evidence="2" id="KW-0472">Membrane</keyword>
<gene>
    <name evidence="3" type="primary">Contig14062.g14994</name>
    <name evidence="3" type="ORF">STYLEM_2513</name>
</gene>
<dbReference type="OrthoDB" id="288795at2759"/>
<dbReference type="EMBL" id="CCKQ01002442">
    <property type="protein sequence ID" value="CDW73532.1"/>
    <property type="molecule type" value="Genomic_DNA"/>
</dbReference>
<proteinExistence type="predicted"/>
<feature type="transmembrane region" description="Helical" evidence="2">
    <location>
        <begin position="120"/>
        <end position="140"/>
    </location>
</feature>
<feature type="compositionally biased region" description="Polar residues" evidence="1">
    <location>
        <begin position="191"/>
        <end position="204"/>
    </location>
</feature>
<evidence type="ECO:0000313" key="4">
    <source>
        <dbReference type="Proteomes" id="UP000039865"/>
    </source>
</evidence>
<feature type="transmembrane region" description="Helical" evidence="2">
    <location>
        <begin position="21"/>
        <end position="40"/>
    </location>
</feature>
<keyword evidence="2" id="KW-1133">Transmembrane helix</keyword>